<dbReference type="AlphaFoldDB" id="A0A1I2XAN7"/>
<reference evidence="2 3" key="1">
    <citation type="submission" date="2016-10" db="EMBL/GenBank/DDBJ databases">
        <authorList>
            <person name="de Groot N.N."/>
        </authorList>
    </citation>
    <scope>NUCLEOTIDE SEQUENCE [LARGE SCALE GENOMIC DNA]</scope>
    <source>
        <strain evidence="2 3">DSM 18684</strain>
    </source>
</reference>
<evidence type="ECO:0000313" key="3">
    <source>
        <dbReference type="Proteomes" id="UP000199666"/>
    </source>
</evidence>
<dbReference type="PROSITE" id="PS51087">
    <property type="entry name" value="APAG"/>
    <property type="match status" value="1"/>
</dbReference>
<protein>
    <submittedName>
        <fullName evidence="2">ApaG protein</fullName>
    </submittedName>
</protein>
<dbReference type="Gene3D" id="2.60.40.1470">
    <property type="entry name" value="ApaG domain"/>
    <property type="match status" value="1"/>
</dbReference>
<organism evidence="2 3">
    <name type="scientific">Pedobacter insulae</name>
    <dbReference type="NCBI Taxonomy" id="414048"/>
    <lineage>
        <taxon>Bacteria</taxon>
        <taxon>Pseudomonadati</taxon>
        <taxon>Bacteroidota</taxon>
        <taxon>Sphingobacteriia</taxon>
        <taxon>Sphingobacteriales</taxon>
        <taxon>Sphingobacteriaceae</taxon>
        <taxon>Pedobacter</taxon>
    </lineage>
</organism>
<feature type="domain" description="ApaG" evidence="1">
    <location>
        <begin position="4"/>
        <end position="129"/>
    </location>
</feature>
<name>A0A1I2XAN7_9SPHI</name>
<dbReference type="InterPro" id="IPR036767">
    <property type="entry name" value="ApaG_sf"/>
</dbReference>
<accession>A0A1I2XAN7</accession>
<dbReference type="InterPro" id="IPR007474">
    <property type="entry name" value="ApaG_domain"/>
</dbReference>
<dbReference type="Pfam" id="PF04379">
    <property type="entry name" value="DUF525"/>
    <property type="match status" value="1"/>
</dbReference>
<dbReference type="SUPFAM" id="SSF110069">
    <property type="entry name" value="ApaG-like"/>
    <property type="match status" value="1"/>
</dbReference>
<evidence type="ECO:0000313" key="2">
    <source>
        <dbReference type="EMBL" id="SFH10593.1"/>
    </source>
</evidence>
<sequence length="129" mass="14742">MMVTAITQGIKISVDTTYEEGYSDSANEHFMFAYRIEIQNLADFSIRLMRRKWVIFDSNGTQREVDGEGVVGEQPIINPGESYNYVSGCNLKTEIGSMKGHYQMLRLSDETLFNVDIPEFQLIAPYKLN</sequence>
<dbReference type="NCBIfam" id="NF003967">
    <property type="entry name" value="PRK05461.1"/>
    <property type="match status" value="1"/>
</dbReference>
<proteinExistence type="predicted"/>
<dbReference type="Proteomes" id="UP000199666">
    <property type="component" value="Unassembled WGS sequence"/>
</dbReference>
<dbReference type="PANTHER" id="PTHR47191:SF2">
    <property type="entry name" value="OS05G0170800 PROTEIN"/>
    <property type="match status" value="1"/>
</dbReference>
<gene>
    <name evidence="2" type="ORF">SAMN04489864_105105</name>
</gene>
<dbReference type="EMBL" id="FOPP01000005">
    <property type="protein sequence ID" value="SFH10593.1"/>
    <property type="molecule type" value="Genomic_DNA"/>
</dbReference>
<dbReference type="PANTHER" id="PTHR47191">
    <property type="entry name" value="OS05G0170800 PROTEIN"/>
    <property type="match status" value="1"/>
</dbReference>
<dbReference type="InterPro" id="IPR050718">
    <property type="entry name" value="ApaG-like"/>
</dbReference>
<dbReference type="STRING" id="414048.SAMN04489864_105105"/>
<evidence type="ECO:0000259" key="1">
    <source>
        <dbReference type="PROSITE" id="PS51087"/>
    </source>
</evidence>
<keyword evidence="3" id="KW-1185">Reference proteome</keyword>